<dbReference type="PANTHER" id="PTHR31879:SF2">
    <property type="entry name" value="DET1- AND DDB1-ASSOCIATED PROTEIN 1"/>
    <property type="match status" value="1"/>
</dbReference>
<accession>A0A371EN79</accession>
<protein>
    <recommendedName>
        <fullName evidence="3">SAP domain-containing protein</fullName>
    </recommendedName>
</protein>
<evidence type="ECO:0000313" key="4">
    <source>
        <dbReference type="EMBL" id="RDX67521.1"/>
    </source>
</evidence>
<feature type="non-terminal residue" evidence="4">
    <location>
        <position position="1"/>
    </location>
</feature>
<organism evidence="4 5">
    <name type="scientific">Mucuna pruriens</name>
    <name type="common">Velvet bean</name>
    <name type="synonym">Dolichos pruriens</name>
    <dbReference type="NCBI Taxonomy" id="157652"/>
    <lineage>
        <taxon>Eukaryota</taxon>
        <taxon>Viridiplantae</taxon>
        <taxon>Streptophyta</taxon>
        <taxon>Embryophyta</taxon>
        <taxon>Tracheophyta</taxon>
        <taxon>Spermatophyta</taxon>
        <taxon>Magnoliopsida</taxon>
        <taxon>eudicotyledons</taxon>
        <taxon>Gunneridae</taxon>
        <taxon>Pentapetalae</taxon>
        <taxon>rosids</taxon>
        <taxon>fabids</taxon>
        <taxon>Fabales</taxon>
        <taxon>Fabaceae</taxon>
        <taxon>Papilionoideae</taxon>
        <taxon>50 kb inversion clade</taxon>
        <taxon>NPAAA clade</taxon>
        <taxon>indigoferoid/millettioid clade</taxon>
        <taxon>Phaseoleae</taxon>
        <taxon>Mucuna</taxon>
    </lineage>
</organism>
<sequence length="222" mass="24370">SCKVRARDPSSNEESTRITNTIRIYKVHQPSLVHTYIYRAVSGRESYGVVGFSSVTLRRTIKRPSPPFECDCQTLVSMVMDAPNPSSGASSFLANLPSRGLFSSTVVSSNPGGMRVYVCDHDSSPPEAQHIKTNQQNILIRSLTLKKQRGDSSSKDGSDGSRKRTAEKVLDRASAKKANNQINTRQDGSNSQTTTRDFHNLTVERLRALLKAKGLSTKGKKA</sequence>
<reference evidence="4" key="1">
    <citation type="submission" date="2018-05" db="EMBL/GenBank/DDBJ databases">
        <title>Draft genome of Mucuna pruriens seed.</title>
        <authorList>
            <person name="Nnadi N.E."/>
            <person name="Vos R."/>
            <person name="Hasami M.H."/>
            <person name="Devisetty U.K."/>
            <person name="Aguiy J.C."/>
        </authorList>
    </citation>
    <scope>NUCLEOTIDE SEQUENCE [LARGE SCALE GENOMIC DNA]</scope>
    <source>
        <strain evidence="4">JCA_2017</strain>
    </source>
</reference>
<evidence type="ECO:0000259" key="3">
    <source>
        <dbReference type="PROSITE" id="PS50800"/>
    </source>
</evidence>
<gene>
    <name evidence="4" type="ORF">CR513_53587</name>
</gene>
<evidence type="ECO:0000256" key="2">
    <source>
        <dbReference type="SAM" id="MobiDB-lite"/>
    </source>
</evidence>
<evidence type="ECO:0000256" key="1">
    <source>
        <dbReference type="ARBA" id="ARBA00008042"/>
    </source>
</evidence>
<feature type="domain" description="SAP" evidence="3">
    <location>
        <begin position="198"/>
        <end position="222"/>
    </location>
</feature>
<dbReference type="STRING" id="157652.A0A371EN79"/>
<dbReference type="Pfam" id="PF10172">
    <property type="entry name" value="DDA1"/>
    <property type="match status" value="1"/>
</dbReference>
<comment type="similarity">
    <text evidence="1">Belongs to the DDA1 family.</text>
</comment>
<dbReference type="InterPro" id="IPR003034">
    <property type="entry name" value="SAP_dom"/>
</dbReference>
<feature type="region of interest" description="Disordered" evidence="2">
    <location>
        <begin position="142"/>
        <end position="197"/>
    </location>
</feature>
<dbReference type="InterPro" id="IPR036361">
    <property type="entry name" value="SAP_dom_sf"/>
</dbReference>
<comment type="caution">
    <text evidence="4">The sequence shown here is derived from an EMBL/GenBank/DDBJ whole genome shotgun (WGS) entry which is preliminary data.</text>
</comment>
<dbReference type="Pfam" id="PF02037">
    <property type="entry name" value="SAP"/>
    <property type="match status" value="1"/>
</dbReference>
<proteinExistence type="inferred from homology"/>
<dbReference type="InterPro" id="IPR018276">
    <property type="entry name" value="DDA1_dom"/>
</dbReference>
<dbReference type="PROSITE" id="PS50800">
    <property type="entry name" value="SAP"/>
    <property type="match status" value="1"/>
</dbReference>
<dbReference type="AlphaFoldDB" id="A0A371EN79"/>
<evidence type="ECO:0000313" key="5">
    <source>
        <dbReference type="Proteomes" id="UP000257109"/>
    </source>
</evidence>
<dbReference type="EMBL" id="QJKJ01012948">
    <property type="protein sequence ID" value="RDX67521.1"/>
    <property type="molecule type" value="Genomic_DNA"/>
</dbReference>
<name>A0A371EN79_MUCPR</name>
<dbReference type="GO" id="GO:0080008">
    <property type="term" value="C:Cul4-RING E3 ubiquitin ligase complex"/>
    <property type="evidence" value="ECO:0007669"/>
    <property type="project" value="TreeGrafter"/>
</dbReference>
<dbReference type="OrthoDB" id="445357at2759"/>
<feature type="compositionally biased region" description="Polar residues" evidence="2">
    <location>
        <begin position="177"/>
        <end position="195"/>
    </location>
</feature>
<feature type="non-terminal residue" evidence="4">
    <location>
        <position position="222"/>
    </location>
</feature>
<dbReference type="PANTHER" id="PTHR31879">
    <property type="entry name" value="DET1- AND DDB1-ASSOCIATED PROTEIN 1"/>
    <property type="match status" value="1"/>
</dbReference>
<dbReference type="Gene3D" id="1.10.720.30">
    <property type="entry name" value="SAP domain"/>
    <property type="match status" value="1"/>
</dbReference>
<dbReference type="Proteomes" id="UP000257109">
    <property type="component" value="Unassembled WGS sequence"/>
</dbReference>
<feature type="compositionally biased region" description="Basic and acidic residues" evidence="2">
    <location>
        <begin position="148"/>
        <end position="174"/>
    </location>
</feature>
<dbReference type="InterPro" id="IPR033575">
    <property type="entry name" value="DDA1-like"/>
</dbReference>
<keyword evidence="5" id="KW-1185">Reference proteome</keyword>
<dbReference type="GO" id="GO:0032436">
    <property type="term" value="P:positive regulation of proteasomal ubiquitin-dependent protein catabolic process"/>
    <property type="evidence" value="ECO:0007669"/>
    <property type="project" value="TreeGrafter"/>
</dbReference>